<evidence type="ECO:0000313" key="2">
    <source>
        <dbReference type="EMBL" id="KAL0569421.1"/>
    </source>
</evidence>
<feature type="region of interest" description="Disordered" evidence="1">
    <location>
        <begin position="406"/>
        <end position="462"/>
    </location>
</feature>
<feature type="compositionally biased region" description="Low complexity" evidence="1">
    <location>
        <begin position="53"/>
        <end position="62"/>
    </location>
</feature>
<sequence>MATTSRVASSSKAAAVAPLLRRAASSSKAKVGVTAPTTYTATTSKPSLPPSSAPAISSSVPPLREGKEGQIHEVCVNIGAQCLSPVEEQALSSSTAVASLAKKEADDALAADEEEVGETPDSLSLAITTVAATSSTSPDDATSSSPAASSSTTPNPPEHPDTAADAKPDSTPTAPVGHASKPPTKTSGTAKPKSKVLEKAKEPPRTKAHLPPAKMKEKREPVLYLRGSKLYVHGDVEEQALSSSTTPAQAVVTSSAEMEVSPTEETPGSPSSAITTLATSATSPSPPATTSAPAPPPLEHTTVEVGNERFSGVDSTLIAPVGHTTESSSKGKAVEEPPLKKPRLPPVPVPVKEKRALRVVSAPVPSKIRPRVPVDARGKEKESVVRKVDEMVEATIAVATTVITSTTQKNNNNNVEFTFRSPPPESPAANDGSTSTPPSLTSTSEGPSVSHQPLTTDDDDGR</sequence>
<feature type="compositionally biased region" description="Low complexity" evidence="1">
    <location>
        <begin position="22"/>
        <end position="46"/>
    </location>
</feature>
<gene>
    <name evidence="2" type="ORF">V5O48_012548</name>
</gene>
<feature type="compositionally biased region" description="Low complexity" evidence="1">
    <location>
        <begin position="122"/>
        <end position="153"/>
    </location>
</feature>
<reference evidence="2 3" key="1">
    <citation type="submission" date="2024-02" db="EMBL/GenBank/DDBJ databases">
        <title>A draft genome for the cacao thread blight pathogen Marasmius crinis-equi.</title>
        <authorList>
            <person name="Cohen S.P."/>
            <person name="Baruah I.K."/>
            <person name="Amoako-Attah I."/>
            <person name="Bukari Y."/>
            <person name="Meinhardt L.W."/>
            <person name="Bailey B.A."/>
        </authorList>
    </citation>
    <scope>NUCLEOTIDE SEQUENCE [LARGE SCALE GENOMIC DNA]</scope>
    <source>
        <strain evidence="2 3">GH-76</strain>
    </source>
</reference>
<name>A0ABR3F2H5_9AGAR</name>
<feature type="region of interest" description="Disordered" evidence="1">
    <location>
        <begin position="89"/>
        <end position="222"/>
    </location>
</feature>
<dbReference type="EMBL" id="JBAHYK010001123">
    <property type="protein sequence ID" value="KAL0569421.1"/>
    <property type="molecule type" value="Genomic_DNA"/>
</dbReference>
<comment type="caution">
    <text evidence="2">The sequence shown here is derived from an EMBL/GenBank/DDBJ whole genome shotgun (WGS) entry which is preliminary data.</text>
</comment>
<accession>A0ABR3F2H5</accession>
<feature type="compositionally biased region" description="Low complexity" evidence="1">
    <location>
        <begin position="90"/>
        <end position="100"/>
    </location>
</feature>
<evidence type="ECO:0000313" key="3">
    <source>
        <dbReference type="Proteomes" id="UP001465976"/>
    </source>
</evidence>
<feature type="compositionally biased region" description="Polar residues" evidence="1">
    <location>
        <begin position="240"/>
        <end position="256"/>
    </location>
</feature>
<feature type="compositionally biased region" description="Low complexity" evidence="1">
    <location>
        <begin position="261"/>
        <end position="292"/>
    </location>
</feature>
<feature type="compositionally biased region" description="Basic and acidic residues" evidence="1">
    <location>
        <begin position="195"/>
        <end position="205"/>
    </location>
</feature>
<feature type="region of interest" description="Disordered" evidence="1">
    <location>
        <begin position="236"/>
        <end position="350"/>
    </location>
</feature>
<organism evidence="2 3">
    <name type="scientific">Marasmius crinis-equi</name>
    <dbReference type="NCBI Taxonomy" id="585013"/>
    <lineage>
        <taxon>Eukaryota</taxon>
        <taxon>Fungi</taxon>
        <taxon>Dikarya</taxon>
        <taxon>Basidiomycota</taxon>
        <taxon>Agaricomycotina</taxon>
        <taxon>Agaricomycetes</taxon>
        <taxon>Agaricomycetidae</taxon>
        <taxon>Agaricales</taxon>
        <taxon>Marasmiineae</taxon>
        <taxon>Marasmiaceae</taxon>
        <taxon>Marasmius</taxon>
    </lineage>
</organism>
<feature type="region of interest" description="Disordered" evidence="1">
    <location>
        <begin position="22"/>
        <end position="64"/>
    </location>
</feature>
<feature type="compositionally biased region" description="Acidic residues" evidence="1">
    <location>
        <begin position="107"/>
        <end position="118"/>
    </location>
</feature>
<feature type="compositionally biased region" description="Low complexity" evidence="1">
    <location>
        <begin position="433"/>
        <end position="448"/>
    </location>
</feature>
<dbReference type="Proteomes" id="UP001465976">
    <property type="component" value="Unassembled WGS sequence"/>
</dbReference>
<feature type="compositionally biased region" description="Basic and acidic residues" evidence="1">
    <location>
        <begin position="158"/>
        <end position="168"/>
    </location>
</feature>
<protein>
    <submittedName>
        <fullName evidence="2">Uncharacterized protein</fullName>
    </submittedName>
</protein>
<proteinExistence type="predicted"/>
<keyword evidence="3" id="KW-1185">Reference proteome</keyword>
<evidence type="ECO:0000256" key="1">
    <source>
        <dbReference type="SAM" id="MobiDB-lite"/>
    </source>
</evidence>